<comment type="caution">
    <text evidence="5">The sequence shown here is derived from an EMBL/GenBank/DDBJ whole genome shotgun (WGS) entry which is preliminary data.</text>
</comment>
<keyword evidence="6" id="KW-1185">Reference proteome</keyword>
<evidence type="ECO:0000256" key="1">
    <source>
        <dbReference type="SAM" id="MobiDB-lite"/>
    </source>
</evidence>
<feature type="region of interest" description="Disordered" evidence="1">
    <location>
        <begin position="918"/>
        <end position="983"/>
    </location>
</feature>
<evidence type="ECO:0000259" key="3">
    <source>
        <dbReference type="Pfam" id="PF18129"/>
    </source>
</evidence>
<feature type="compositionally biased region" description="Low complexity" evidence="1">
    <location>
        <begin position="938"/>
        <end position="956"/>
    </location>
</feature>
<evidence type="ECO:0000259" key="4">
    <source>
        <dbReference type="Pfam" id="PF18334"/>
    </source>
</evidence>
<dbReference type="InterPro" id="IPR047008">
    <property type="entry name" value="XRN1_SH3_sf"/>
</dbReference>
<feature type="transmembrane region" description="Helical" evidence="2">
    <location>
        <begin position="467"/>
        <end position="496"/>
    </location>
</feature>
<feature type="compositionally biased region" description="Low complexity" evidence="1">
    <location>
        <begin position="824"/>
        <end position="837"/>
    </location>
</feature>
<feature type="domain" description="Exoribonuclease Xrn1 D2/D3" evidence="4">
    <location>
        <begin position="15"/>
        <end position="231"/>
    </location>
</feature>
<dbReference type="AlphaFoldDB" id="A0A8S3ZWN7"/>
<proteinExistence type="predicted"/>
<accession>A0A8S3ZWN7</accession>
<feature type="compositionally biased region" description="Basic and acidic residues" evidence="1">
    <location>
        <begin position="875"/>
        <end position="885"/>
    </location>
</feature>
<feature type="transmembrane region" description="Helical" evidence="2">
    <location>
        <begin position="508"/>
        <end position="528"/>
    </location>
</feature>
<feature type="non-terminal residue" evidence="5">
    <location>
        <position position="1"/>
    </location>
</feature>
<keyword evidence="2" id="KW-0812">Transmembrane</keyword>
<reference evidence="5" key="1">
    <citation type="submission" date="2021-04" db="EMBL/GenBank/DDBJ databases">
        <authorList>
            <consortium name="Molecular Ecology Group"/>
        </authorList>
    </citation>
    <scope>NUCLEOTIDE SEQUENCE</scope>
</reference>
<evidence type="ECO:0000313" key="5">
    <source>
        <dbReference type="EMBL" id="CAG5133909.1"/>
    </source>
</evidence>
<dbReference type="EMBL" id="CAJHNH020006601">
    <property type="protein sequence ID" value="CAG5133909.1"/>
    <property type="molecule type" value="Genomic_DNA"/>
</dbReference>
<gene>
    <name evidence="5" type="ORF">CUNI_LOCUS19467</name>
</gene>
<keyword evidence="2" id="KW-1133">Transmembrane helix</keyword>
<dbReference type="InterPro" id="IPR041106">
    <property type="entry name" value="XRN1_D2_D3"/>
</dbReference>
<name>A0A8S3ZWN7_9EUPU</name>
<evidence type="ECO:0000313" key="6">
    <source>
        <dbReference type="Proteomes" id="UP000678393"/>
    </source>
</evidence>
<dbReference type="InterPro" id="IPR041385">
    <property type="entry name" value="SH3_12"/>
</dbReference>
<feature type="region of interest" description="Disordered" evidence="1">
    <location>
        <begin position="786"/>
        <end position="841"/>
    </location>
</feature>
<dbReference type="Gene3D" id="3.30.160.20">
    <property type="match status" value="1"/>
</dbReference>
<protein>
    <submittedName>
        <fullName evidence="5">Uncharacterized protein</fullName>
    </submittedName>
</protein>
<evidence type="ECO:0000256" key="2">
    <source>
        <dbReference type="SAM" id="Phobius"/>
    </source>
</evidence>
<organism evidence="5 6">
    <name type="scientific">Candidula unifasciata</name>
    <dbReference type="NCBI Taxonomy" id="100452"/>
    <lineage>
        <taxon>Eukaryota</taxon>
        <taxon>Metazoa</taxon>
        <taxon>Spiralia</taxon>
        <taxon>Lophotrochozoa</taxon>
        <taxon>Mollusca</taxon>
        <taxon>Gastropoda</taxon>
        <taxon>Heterobranchia</taxon>
        <taxon>Euthyneura</taxon>
        <taxon>Panpulmonata</taxon>
        <taxon>Eupulmonata</taxon>
        <taxon>Stylommatophora</taxon>
        <taxon>Helicina</taxon>
        <taxon>Helicoidea</taxon>
        <taxon>Geomitridae</taxon>
        <taxon>Candidula</taxon>
    </lineage>
</organism>
<feature type="domain" description="5'-3' exoribonuclease 1 SH3-like" evidence="3">
    <location>
        <begin position="262"/>
        <end position="334"/>
    </location>
</feature>
<feature type="region of interest" description="Disordered" evidence="1">
    <location>
        <begin position="868"/>
        <end position="898"/>
    </location>
</feature>
<dbReference type="Gene3D" id="2.30.30.750">
    <property type="match status" value="1"/>
</dbReference>
<dbReference type="Proteomes" id="UP000678393">
    <property type="component" value="Unassembled WGS sequence"/>
</dbReference>
<feature type="compositionally biased region" description="Low complexity" evidence="1">
    <location>
        <begin position="608"/>
        <end position="625"/>
    </location>
</feature>
<feature type="region of interest" description="Disordered" evidence="1">
    <location>
        <begin position="606"/>
        <end position="634"/>
    </location>
</feature>
<feature type="compositionally biased region" description="Low complexity" evidence="1">
    <location>
        <begin position="795"/>
        <end position="810"/>
    </location>
</feature>
<sequence>DLQVEESGHTTFRTLQEVFPTDSTVFMVGNPHYGAQGKVLEVLPEEVRVRIVLHVTEEPDFRNIEQSVSTNSPNPRGRYLNSYQAAQQIGIDSHILSRITGSVFVEKTGSHGARVNIGLNLKFTKKGEEVPGYTRKEENGWCYSYKCVKTVEEYITRFPDLWLRVQKQNSNTDNFTEEALFPEGSSTKLADVLKFLEELPCTKVPRMKTGSEILDEEHVELIEKMTAVLNPKPDIVKVKVKPRLLFRPLPNQGCLVPDPGTDFRLYDRVVVVKSGYSVPFGRRGTIIGIPSEEDGGVTPNSLYDVVFDEAFAGGITLRCSPGKGYRVPGSAMLNLTYGEFRKGQPNTGGRLPLRFVFPSGSSTTDFCVFCYTIILVEYASRHHHHLSFLQGYGRGGGSAQPKFVTPKVQGPAAGLSNRGYQVCQFVTCFIRFVQNRETENSEFNNMWRNLLTHQVWCSFFFFSLKCFMIPVCYVALFTIFYVLLFAIFHVPLFFCVSCSIVRCLLSSIVCYLPCSNVFCVSCSIVFYLPSSIADLALKQLLKIGVEPSTIASLSSASPTATSAAMTHLMGAVQVSHIEETRDHSDAPVPTYGRHLSLQELFEEANKHQQNQGVKIQQMQQQQQQQSTLSAAARSSENRDTMMELEAYCKNTLNIGPPQYDYKPQPKQNAYIANVLLPNGQRYEGSQCRTKEEAAKSAAGMAILCLNARPNTSHPLTVGYPPGSQRSNANRFFSANSAFSPIVIPGTAPSALPLRPPVSAPMLLTPQHFINQPPPPLSVHQLLQQQKLQHLHHQQHQYSQQSGGQHVVSYGPEHLQRQNLQRDSQVPQPHPVQAPACQSPTSGLSDQAVLAVTSSASVIQQFIPLQVSRNQKMPSKRKDSESERSDGGMSSGSDTKCQNLDDFVTQLPSAESAILSRRLDQQTAAPKNKKDKNGVVLQSSSIQSGTLSSSSSVSSKSVTPTEKSGHGYQKKKTRLAANFGTKRS</sequence>
<dbReference type="Pfam" id="PF18129">
    <property type="entry name" value="SH3_12"/>
    <property type="match status" value="1"/>
</dbReference>
<dbReference type="Pfam" id="PF18334">
    <property type="entry name" value="XRN1_D2_D3"/>
    <property type="match status" value="1"/>
</dbReference>
<keyword evidence="2" id="KW-0472">Membrane</keyword>
<dbReference type="OrthoDB" id="372487at2759"/>